<organism evidence="1 2">
    <name type="scientific">Paludisphaera mucosa</name>
    <dbReference type="NCBI Taxonomy" id="3030827"/>
    <lineage>
        <taxon>Bacteria</taxon>
        <taxon>Pseudomonadati</taxon>
        <taxon>Planctomycetota</taxon>
        <taxon>Planctomycetia</taxon>
        <taxon>Isosphaerales</taxon>
        <taxon>Isosphaeraceae</taxon>
        <taxon>Paludisphaera</taxon>
    </lineage>
</organism>
<dbReference type="InterPro" id="IPR051839">
    <property type="entry name" value="RD_transcriptional_regulator"/>
</dbReference>
<accession>A0ABT6FE30</accession>
<dbReference type="InterPro" id="IPR002514">
    <property type="entry name" value="Transposase_8"/>
</dbReference>
<dbReference type="Pfam" id="PF01527">
    <property type="entry name" value="HTH_Tnp_1"/>
    <property type="match status" value="1"/>
</dbReference>
<keyword evidence="2" id="KW-1185">Reference proteome</keyword>
<protein>
    <submittedName>
        <fullName evidence="1">Transposase</fullName>
    </submittedName>
</protein>
<gene>
    <name evidence="1" type="ORF">PZE19_18795</name>
</gene>
<comment type="caution">
    <text evidence="1">The sequence shown here is derived from an EMBL/GenBank/DDBJ whole genome shotgun (WGS) entry which is preliminary data.</text>
</comment>
<dbReference type="PANTHER" id="PTHR33215">
    <property type="entry name" value="PROTEIN DISTAL ANTENNA"/>
    <property type="match status" value="1"/>
</dbReference>
<name>A0ABT6FE30_9BACT</name>
<dbReference type="InterPro" id="IPR009057">
    <property type="entry name" value="Homeodomain-like_sf"/>
</dbReference>
<sequence>MAKTRRTFTPEFKAEAVKLVTDHGKSLAEVARDLDLGESMLRAWKAALAKGGEDAFPGKGNPPALEEELRRLRAEVKRLTMERDVLKKATAFFARESS</sequence>
<dbReference type="Proteomes" id="UP001216907">
    <property type="component" value="Unassembled WGS sequence"/>
</dbReference>
<dbReference type="PANTHER" id="PTHR33215:SF13">
    <property type="entry name" value="PROTEIN DISTAL ANTENNA"/>
    <property type="match status" value="1"/>
</dbReference>
<evidence type="ECO:0000313" key="1">
    <source>
        <dbReference type="EMBL" id="MDG3005840.1"/>
    </source>
</evidence>
<proteinExistence type="predicted"/>
<dbReference type="Gene3D" id="1.10.10.60">
    <property type="entry name" value="Homeodomain-like"/>
    <property type="match status" value="1"/>
</dbReference>
<reference evidence="1 2" key="1">
    <citation type="submission" date="2023-03" db="EMBL/GenBank/DDBJ databases">
        <title>Paludisphaera mucosa sp. nov. a novel planctomycete from northern fen.</title>
        <authorList>
            <person name="Ivanova A."/>
        </authorList>
    </citation>
    <scope>NUCLEOTIDE SEQUENCE [LARGE SCALE GENOMIC DNA]</scope>
    <source>
        <strain evidence="1 2">Pla2</strain>
    </source>
</reference>
<dbReference type="SUPFAM" id="SSF46689">
    <property type="entry name" value="Homeodomain-like"/>
    <property type="match status" value="1"/>
</dbReference>
<dbReference type="EMBL" id="JARRAG010000002">
    <property type="protein sequence ID" value="MDG3005840.1"/>
    <property type="molecule type" value="Genomic_DNA"/>
</dbReference>
<evidence type="ECO:0000313" key="2">
    <source>
        <dbReference type="Proteomes" id="UP001216907"/>
    </source>
</evidence>